<protein>
    <submittedName>
        <fullName evidence="2">Uncharacterized protein</fullName>
    </submittedName>
</protein>
<feature type="non-terminal residue" evidence="2">
    <location>
        <position position="89"/>
    </location>
</feature>
<reference evidence="2" key="1">
    <citation type="submission" date="2014-05" db="EMBL/GenBank/DDBJ databases">
        <title>The transcriptome of the halophilic microalga Tetraselmis sp. GSL018 isolated from the Great Salt Lake, Utah.</title>
        <authorList>
            <person name="Jinkerson R.E."/>
            <person name="D'Adamo S."/>
            <person name="Posewitz M.C."/>
        </authorList>
    </citation>
    <scope>NUCLEOTIDE SEQUENCE</scope>
    <source>
        <strain evidence="2">GSL018</strain>
    </source>
</reference>
<dbReference type="AlphaFoldDB" id="A0A061QQT6"/>
<feature type="non-terminal residue" evidence="2">
    <location>
        <position position="1"/>
    </location>
</feature>
<evidence type="ECO:0000256" key="1">
    <source>
        <dbReference type="SAM" id="MobiDB-lite"/>
    </source>
</evidence>
<gene>
    <name evidence="2" type="ORF">TSPGSL018_21701</name>
</gene>
<dbReference type="EMBL" id="GBEZ01023907">
    <property type="protein sequence ID" value="JAC63022.1"/>
    <property type="molecule type" value="Transcribed_RNA"/>
</dbReference>
<feature type="region of interest" description="Disordered" evidence="1">
    <location>
        <begin position="1"/>
        <end position="32"/>
    </location>
</feature>
<proteinExistence type="predicted"/>
<organism evidence="2">
    <name type="scientific">Tetraselmis sp. GSL018</name>
    <dbReference type="NCBI Taxonomy" id="582737"/>
    <lineage>
        <taxon>Eukaryota</taxon>
        <taxon>Viridiplantae</taxon>
        <taxon>Chlorophyta</taxon>
        <taxon>core chlorophytes</taxon>
        <taxon>Chlorodendrophyceae</taxon>
        <taxon>Chlorodendrales</taxon>
        <taxon>Chlorodendraceae</taxon>
        <taxon>Tetraselmis</taxon>
    </lineage>
</organism>
<sequence length="89" mass="9402">ESHPLNECVDGRLPGGSAPSATRCSGECPHPPDASPADFVSLSLWSAASILPEKRLTTLRLARGYQTVKSWAARLSLQDSNTPLDASLA</sequence>
<name>A0A061QQT6_9CHLO</name>
<accession>A0A061QQT6</accession>
<evidence type="ECO:0000313" key="2">
    <source>
        <dbReference type="EMBL" id="JAC63022.1"/>
    </source>
</evidence>